<dbReference type="AlphaFoldDB" id="A0A8S1LM06"/>
<sequence length="88" mass="10613">MIKTRTKPVCKTHFNLSSKEISRYRKYILNLVNRKWLREADDVLTDKCKIRFTEDKIHHFVPQETMIKKLIRQDCYPKKGILKSTMSQ</sequence>
<gene>
    <name evidence="1" type="ORF">PSON_ATCC_30995.1.T0250153</name>
</gene>
<dbReference type="EMBL" id="CAJJDN010000025">
    <property type="protein sequence ID" value="CAD8069248.1"/>
    <property type="molecule type" value="Genomic_DNA"/>
</dbReference>
<protein>
    <submittedName>
        <fullName evidence="1">Uncharacterized protein</fullName>
    </submittedName>
</protein>
<evidence type="ECO:0000313" key="2">
    <source>
        <dbReference type="Proteomes" id="UP000692954"/>
    </source>
</evidence>
<proteinExistence type="predicted"/>
<evidence type="ECO:0000313" key="1">
    <source>
        <dbReference type="EMBL" id="CAD8069248.1"/>
    </source>
</evidence>
<keyword evidence="2" id="KW-1185">Reference proteome</keyword>
<name>A0A8S1LM06_9CILI</name>
<accession>A0A8S1LM06</accession>
<dbReference type="Proteomes" id="UP000692954">
    <property type="component" value="Unassembled WGS sequence"/>
</dbReference>
<dbReference type="OrthoDB" id="285560at2759"/>
<reference evidence="1" key="1">
    <citation type="submission" date="2021-01" db="EMBL/GenBank/DDBJ databases">
        <authorList>
            <consortium name="Genoscope - CEA"/>
            <person name="William W."/>
        </authorList>
    </citation>
    <scope>NUCLEOTIDE SEQUENCE</scope>
</reference>
<organism evidence="1 2">
    <name type="scientific">Paramecium sonneborni</name>
    <dbReference type="NCBI Taxonomy" id="65129"/>
    <lineage>
        <taxon>Eukaryota</taxon>
        <taxon>Sar</taxon>
        <taxon>Alveolata</taxon>
        <taxon>Ciliophora</taxon>
        <taxon>Intramacronucleata</taxon>
        <taxon>Oligohymenophorea</taxon>
        <taxon>Peniculida</taxon>
        <taxon>Parameciidae</taxon>
        <taxon>Paramecium</taxon>
    </lineage>
</organism>
<comment type="caution">
    <text evidence="1">The sequence shown here is derived from an EMBL/GenBank/DDBJ whole genome shotgun (WGS) entry which is preliminary data.</text>
</comment>